<evidence type="ECO:0000313" key="2">
    <source>
        <dbReference type="EMBL" id="SEH39471.1"/>
    </source>
</evidence>
<dbReference type="EMBL" id="FNWQ01000005">
    <property type="protein sequence ID" value="SEH39471.1"/>
    <property type="molecule type" value="Genomic_DNA"/>
</dbReference>
<name>A0A1H6HTU0_CHRCI</name>
<proteinExistence type="predicted"/>
<keyword evidence="1" id="KW-0472">Membrane</keyword>
<feature type="transmembrane region" description="Helical" evidence="1">
    <location>
        <begin position="12"/>
        <end position="37"/>
    </location>
</feature>
<keyword evidence="1" id="KW-0812">Transmembrane</keyword>
<evidence type="ECO:0000313" key="3">
    <source>
        <dbReference type="Proteomes" id="UP000198561"/>
    </source>
</evidence>
<keyword evidence="1" id="KW-1133">Transmembrane helix</keyword>
<protein>
    <submittedName>
        <fullName evidence="2">Uncharacterized protein</fullName>
    </submittedName>
</protein>
<evidence type="ECO:0000256" key="1">
    <source>
        <dbReference type="SAM" id="Phobius"/>
    </source>
</evidence>
<sequence length="43" mass="4713">MVNGEFASLVNLLGFVLIFLGIHKFSLQLGLAIAIHLRSKIDC</sequence>
<dbReference type="STRING" id="680127.SAMN05421593_3644"/>
<dbReference type="Proteomes" id="UP000198561">
    <property type="component" value="Unassembled WGS sequence"/>
</dbReference>
<accession>A0A1H6HTU0</accession>
<reference evidence="2 3" key="1">
    <citation type="submission" date="2016-10" db="EMBL/GenBank/DDBJ databases">
        <authorList>
            <person name="de Groot N.N."/>
        </authorList>
    </citation>
    <scope>NUCLEOTIDE SEQUENCE [LARGE SCALE GENOMIC DNA]</scope>
    <source>
        <strain evidence="2 3">DSM 23031</strain>
    </source>
</reference>
<dbReference type="AlphaFoldDB" id="A0A1H6HTU0"/>
<organism evidence="2 3">
    <name type="scientific">Chryseobacterium culicis</name>
    <dbReference type="NCBI Taxonomy" id="680127"/>
    <lineage>
        <taxon>Bacteria</taxon>
        <taxon>Pseudomonadati</taxon>
        <taxon>Bacteroidota</taxon>
        <taxon>Flavobacteriia</taxon>
        <taxon>Flavobacteriales</taxon>
        <taxon>Weeksellaceae</taxon>
        <taxon>Chryseobacterium group</taxon>
        <taxon>Chryseobacterium</taxon>
    </lineage>
</organism>
<gene>
    <name evidence="2" type="ORF">SAMN05421593_3644</name>
</gene>